<evidence type="ECO:0000313" key="2">
    <source>
        <dbReference type="Proteomes" id="UP000637299"/>
    </source>
</evidence>
<keyword evidence="2" id="KW-1185">Reference proteome</keyword>
<sequence length="63" mass="7324">MDKYYRNIEDITSSEGILVEAGSLWEIQQNDKIANIQILVLVDDDVYATHHIDLELFEETEIN</sequence>
<dbReference type="EMBL" id="JACYFS010000001">
    <property type="protein sequence ID" value="MBD8081136.1"/>
    <property type="molecule type" value="Genomic_DNA"/>
</dbReference>
<name>A0ABR8Z785_9FLAO</name>
<dbReference type="Proteomes" id="UP000637299">
    <property type="component" value="Unassembled WGS sequence"/>
</dbReference>
<protein>
    <submittedName>
        <fullName evidence="1">Uncharacterized protein</fullName>
    </submittedName>
</protein>
<accession>A0ABR8Z785</accession>
<proteinExistence type="predicted"/>
<reference evidence="1 2" key="1">
    <citation type="submission" date="2020-09" db="EMBL/GenBank/DDBJ databases">
        <title>Genome seq and assembly of Chryseobacterium sp.</title>
        <authorList>
            <person name="Chhetri G."/>
        </authorList>
    </citation>
    <scope>NUCLEOTIDE SEQUENCE [LARGE SCALE GENOMIC DNA]</scope>
    <source>
        <strain evidence="1 2">GCR10</strain>
    </source>
</reference>
<evidence type="ECO:0000313" key="1">
    <source>
        <dbReference type="EMBL" id="MBD8081136.1"/>
    </source>
</evidence>
<organism evidence="1 2">
    <name type="scientific">Chryseobacterium caseinilyticum</name>
    <dbReference type="NCBI Taxonomy" id="2771428"/>
    <lineage>
        <taxon>Bacteria</taxon>
        <taxon>Pseudomonadati</taxon>
        <taxon>Bacteroidota</taxon>
        <taxon>Flavobacteriia</taxon>
        <taxon>Flavobacteriales</taxon>
        <taxon>Weeksellaceae</taxon>
        <taxon>Chryseobacterium group</taxon>
        <taxon>Chryseobacterium</taxon>
    </lineage>
</organism>
<comment type="caution">
    <text evidence="1">The sequence shown here is derived from an EMBL/GenBank/DDBJ whole genome shotgun (WGS) entry which is preliminary data.</text>
</comment>
<dbReference type="RefSeq" id="WP_191734952.1">
    <property type="nucleotide sequence ID" value="NZ_JACYFS010000001.1"/>
</dbReference>
<gene>
    <name evidence="1" type="ORF">IC610_01730</name>
</gene>